<sequence length="164" mass="18375">MKKFMTDLALKSKFLEEYKLDPVAVVKSAEGLSNLGKFGLKLARDGAADALMKATESDIASGRQLTEDEISKAKELLTLLIYGSSIRPLTKFGNCFSNPARRMIFLVSLFLWLLVSSLITVYTTKSLVDRSVRIAKMILQKRIRNFDDMKLEHSPSNKLLNSPT</sequence>
<accession>A0A1B7MWT3</accession>
<keyword evidence="1" id="KW-0812">Transmembrane</keyword>
<evidence type="ECO:0000313" key="3">
    <source>
        <dbReference type="Proteomes" id="UP000092154"/>
    </source>
</evidence>
<dbReference type="AlphaFoldDB" id="A0A1B7MWT3"/>
<keyword evidence="3" id="KW-1185">Reference proteome</keyword>
<feature type="transmembrane region" description="Helical" evidence="1">
    <location>
        <begin position="103"/>
        <end position="123"/>
    </location>
</feature>
<protein>
    <submittedName>
        <fullName evidence="2">Uncharacterized protein</fullName>
    </submittedName>
</protein>
<proteinExistence type="predicted"/>
<reference evidence="2 3" key="1">
    <citation type="submission" date="2016-06" db="EMBL/GenBank/DDBJ databases">
        <title>Comparative genomics of the ectomycorrhizal sister species Rhizopogon vinicolor and Rhizopogon vesiculosus (Basidiomycota: Boletales) reveals a divergence of the mating type B locus.</title>
        <authorList>
            <consortium name="DOE Joint Genome Institute"/>
            <person name="Mujic A.B."/>
            <person name="Kuo A."/>
            <person name="Tritt A."/>
            <person name="Lipzen A."/>
            <person name="Chen C."/>
            <person name="Johnson J."/>
            <person name="Sharma A."/>
            <person name="Barry K."/>
            <person name="Grigoriev I.V."/>
            <person name="Spatafora J.W."/>
        </authorList>
    </citation>
    <scope>NUCLEOTIDE SEQUENCE [LARGE SCALE GENOMIC DNA]</scope>
    <source>
        <strain evidence="2 3">AM-OR11-026</strain>
    </source>
</reference>
<dbReference type="EMBL" id="KV448374">
    <property type="protein sequence ID" value="OAX37066.1"/>
    <property type="molecule type" value="Genomic_DNA"/>
</dbReference>
<organism evidence="2 3">
    <name type="scientific">Rhizopogon vinicolor AM-OR11-026</name>
    <dbReference type="NCBI Taxonomy" id="1314800"/>
    <lineage>
        <taxon>Eukaryota</taxon>
        <taxon>Fungi</taxon>
        <taxon>Dikarya</taxon>
        <taxon>Basidiomycota</taxon>
        <taxon>Agaricomycotina</taxon>
        <taxon>Agaricomycetes</taxon>
        <taxon>Agaricomycetidae</taxon>
        <taxon>Boletales</taxon>
        <taxon>Suillineae</taxon>
        <taxon>Rhizopogonaceae</taxon>
        <taxon>Rhizopogon</taxon>
    </lineage>
</organism>
<keyword evidence="1" id="KW-1133">Transmembrane helix</keyword>
<keyword evidence="1" id="KW-0472">Membrane</keyword>
<evidence type="ECO:0000313" key="2">
    <source>
        <dbReference type="EMBL" id="OAX37066.1"/>
    </source>
</evidence>
<dbReference type="InParanoid" id="A0A1B7MWT3"/>
<name>A0A1B7MWT3_9AGAM</name>
<gene>
    <name evidence="2" type="ORF">K503DRAFT_257258</name>
</gene>
<evidence type="ECO:0000256" key="1">
    <source>
        <dbReference type="SAM" id="Phobius"/>
    </source>
</evidence>
<dbReference type="Proteomes" id="UP000092154">
    <property type="component" value="Unassembled WGS sequence"/>
</dbReference>
<dbReference type="OrthoDB" id="4623364at2759"/>